<dbReference type="InterPro" id="IPR044898">
    <property type="entry name" value="CDI_dom_sf"/>
</dbReference>
<evidence type="ECO:0000256" key="2">
    <source>
        <dbReference type="ARBA" id="ARBA00023013"/>
    </source>
</evidence>
<reference evidence="5 6" key="1">
    <citation type="journal article" date="2017" name="Mol. Plant">
        <title>The Genome of Medicinal Plant Macleaya cordata Provides New Insights into Benzylisoquinoline Alkaloids Metabolism.</title>
        <authorList>
            <person name="Liu X."/>
            <person name="Liu Y."/>
            <person name="Huang P."/>
            <person name="Ma Y."/>
            <person name="Qing Z."/>
            <person name="Tang Q."/>
            <person name="Cao H."/>
            <person name="Cheng P."/>
            <person name="Zheng Y."/>
            <person name="Yuan Z."/>
            <person name="Zhou Y."/>
            <person name="Liu J."/>
            <person name="Tang Z."/>
            <person name="Zhuo Y."/>
            <person name="Zhang Y."/>
            <person name="Yu L."/>
            <person name="Huang J."/>
            <person name="Yang P."/>
            <person name="Peng Q."/>
            <person name="Zhang J."/>
            <person name="Jiang W."/>
            <person name="Zhang Z."/>
            <person name="Lin K."/>
            <person name="Ro D.K."/>
            <person name="Chen X."/>
            <person name="Xiong X."/>
            <person name="Shang Y."/>
            <person name="Huang S."/>
            <person name="Zeng J."/>
        </authorList>
    </citation>
    <scope>NUCLEOTIDE SEQUENCE [LARGE SCALE GENOMIC DNA]</scope>
    <source>
        <strain evidence="6">cv. BLH2017</strain>
        <tissue evidence="5">Root</tissue>
    </source>
</reference>
<dbReference type="InParanoid" id="A0A200PTP9"/>
<comment type="caution">
    <text evidence="5">The sequence shown here is derived from an EMBL/GenBank/DDBJ whole genome shotgun (WGS) entry which is preliminary data.</text>
</comment>
<dbReference type="GO" id="GO:0051726">
    <property type="term" value="P:regulation of cell cycle"/>
    <property type="evidence" value="ECO:0007669"/>
    <property type="project" value="InterPro"/>
</dbReference>
<evidence type="ECO:0000313" key="6">
    <source>
        <dbReference type="Proteomes" id="UP000195402"/>
    </source>
</evidence>
<feature type="compositionally biased region" description="Low complexity" evidence="3">
    <location>
        <begin position="41"/>
        <end position="55"/>
    </location>
</feature>
<dbReference type="InterPro" id="IPR003175">
    <property type="entry name" value="CDI_dom"/>
</dbReference>
<dbReference type="STRING" id="56857.A0A200PTP9"/>
<dbReference type="InterPro" id="IPR044275">
    <property type="entry name" value="KRP"/>
</dbReference>
<proteinExistence type="inferred from homology"/>
<comment type="similarity">
    <text evidence="1">Belongs to the CDI family. ICK/KRP subfamily.</text>
</comment>
<dbReference type="Proteomes" id="UP000195402">
    <property type="component" value="Unassembled WGS sequence"/>
</dbReference>
<evidence type="ECO:0000256" key="1">
    <source>
        <dbReference type="ARBA" id="ARBA00010274"/>
    </source>
</evidence>
<dbReference type="OMA" id="GRYEWEQ"/>
<dbReference type="Pfam" id="PF02234">
    <property type="entry name" value="CDI"/>
    <property type="match status" value="1"/>
</dbReference>
<dbReference type="PANTHER" id="PTHR46776">
    <property type="entry name" value="CYCLIN-DEPENDENT KINASE INHIBITOR 4-RELATED"/>
    <property type="match status" value="1"/>
</dbReference>
<dbReference type="PIRSF" id="PIRSF017811">
    <property type="entry name" value="CDK_inhib_pln"/>
    <property type="match status" value="1"/>
</dbReference>
<feature type="region of interest" description="Disordered" evidence="3">
    <location>
        <begin position="162"/>
        <end position="183"/>
    </location>
</feature>
<feature type="region of interest" description="Disordered" evidence="3">
    <location>
        <begin position="39"/>
        <end position="60"/>
    </location>
</feature>
<organism evidence="5 6">
    <name type="scientific">Macleaya cordata</name>
    <name type="common">Five-seeded plume-poppy</name>
    <name type="synonym">Bocconia cordata</name>
    <dbReference type="NCBI Taxonomy" id="56857"/>
    <lineage>
        <taxon>Eukaryota</taxon>
        <taxon>Viridiplantae</taxon>
        <taxon>Streptophyta</taxon>
        <taxon>Embryophyta</taxon>
        <taxon>Tracheophyta</taxon>
        <taxon>Spermatophyta</taxon>
        <taxon>Magnoliopsida</taxon>
        <taxon>Ranunculales</taxon>
        <taxon>Papaveraceae</taxon>
        <taxon>Papaveroideae</taxon>
        <taxon>Macleaya</taxon>
    </lineage>
</organism>
<sequence>MGKYMRKAKVTGEVAVMEVAQSTIGVRTRAKTLAIQRLQKTSTTESNETDNSGSSYFQLRSRRLEKPPLLVVTKDSSKKQQQQQQQQPKESCKKSPSSKLRTSPRFSVNSGSVSLSSCKNKEESKDEASFGENILEIEERDRSTRETTPCSLIRDSEIIRTPCSTTRPTNSTSTNRRIQNPARGNIPTTHEMEEFFAVAEQHQQRLFIEKYNFDPVNDLPLPGRYEWVRVDS</sequence>
<feature type="domain" description="Cyclin-dependent kinase inhibitor" evidence="4">
    <location>
        <begin position="186"/>
        <end position="230"/>
    </location>
</feature>
<feature type="compositionally biased region" description="Basic and acidic residues" evidence="3">
    <location>
        <begin position="119"/>
        <end position="128"/>
    </location>
</feature>
<gene>
    <name evidence="5" type="ORF">BVC80_9073g36</name>
</gene>
<dbReference type="OrthoDB" id="6373236at2759"/>
<dbReference type="GO" id="GO:0005634">
    <property type="term" value="C:nucleus"/>
    <property type="evidence" value="ECO:0007669"/>
    <property type="project" value="InterPro"/>
</dbReference>
<feature type="compositionally biased region" description="Low complexity" evidence="3">
    <location>
        <begin position="107"/>
        <end position="117"/>
    </location>
</feature>
<feature type="compositionally biased region" description="Low complexity" evidence="3">
    <location>
        <begin position="79"/>
        <end position="99"/>
    </location>
</feature>
<protein>
    <submittedName>
        <fullName evidence="5">Cyclin-dependent kinase inhibitor</fullName>
    </submittedName>
</protein>
<keyword evidence="6" id="KW-1185">Reference proteome</keyword>
<feature type="region of interest" description="Disordered" evidence="3">
    <location>
        <begin position="72"/>
        <end position="130"/>
    </location>
</feature>
<feature type="compositionally biased region" description="Low complexity" evidence="3">
    <location>
        <begin position="162"/>
        <end position="177"/>
    </location>
</feature>
<evidence type="ECO:0000259" key="4">
    <source>
        <dbReference type="Pfam" id="PF02234"/>
    </source>
</evidence>
<name>A0A200PTP9_MACCD</name>
<dbReference type="EMBL" id="MVGT01004040">
    <property type="protein sequence ID" value="OVA01603.1"/>
    <property type="molecule type" value="Genomic_DNA"/>
</dbReference>
<evidence type="ECO:0000313" key="5">
    <source>
        <dbReference type="EMBL" id="OVA01603.1"/>
    </source>
</evidence>
<evidence type="ECO:0000256" key="3">
    <source>
        <dbReference type="SAM" id="MobiDB-lite"/>
    </source>
</evidence>
<dbReference type="GO" id="GO:0004861">
    <property type="term" value="F:cyclin-dependent protein serine/threonine kinase inhibitor activity"/>
    <property type="evidence" value="ECO:0007669"/>
    <property type="project" value="InterPro"/>
</dbReference>
<dbReference type="Gene3D" id="4.10.365.10">
    <property type="entry name" value="p27"/>
    <property type="match status" value="1"/>
</dbReference>
<dbReference type="AlphaFoldDB" id="A0A200PTP9"/>
<dbReference type="FunCoup" id="A0A200PTP9">
    <property type="interactions" value="213"/>
</dbReference>
<keyword evidence="2" id="KW-0649">Protein kinase inhibitor</keyword>
<accession>A0A200PTP9</accession>